<proteinExistence type="predicted"/>
<dbReference type="EMBL" id="AZMM01018860">
    <property type="protein sequence ID" value="ETJ16275.1"/>
    <property type="molecule type" value="Genomic_DNA"/>
</dbReference>
<dbReference type="AlphaFoldDB" id="W1WGT0"/>
<protein>
    <submittedName>
        <fullName evidence="1">Uncharacterized protein</fullName>
    </submittedName>
</protein>
<evidence type="ECO:0000313" key="1">
    <source>
        <dbReference type="EMBL" id="ETJ16275.1"/>
    </source>
</evidence>
<sequence>KEFVLDKIFDSPKVIGIERMDHVLALFLELLRLR</sequence>
<gene>
    <name evidence="1" type="ORF">Q604_UNBc4C00079G0003</name>
</gene>
<organism evidence="1">
    <name type="scientific">human gut metagenome</name>
    <dbReference type="NCBI Taxonomy" id="408170"/>
    <lineage>
        <taxon>unclassified sequences</taxon>
        <taxon>metagenomes</taxon>
        <taxon>organismal metagenomes</taxon>
    </lineage>
</organism>
<reference evidence="1" key="1">
    <citation type="submission" date="2013-12" db="EMBL/GenBank/DDBJ databases">
        <title>A Varibaculum cambriense genome reconstructed from a premature infant gut community with otherwise low bacterial novelty that shifts toward anaerobic metabolism during the third week of life.</title>
        <authorList>
            <person name="Brown C.T."/>
            <person name="Sharon I."/>
            <person name="Thomas B.C."/>
            <person name="Castelle C.J."/>
            <person name="Morowitz M.J."/>
            <person name="Banfield J.F."/>
        </authorList>
    </citation>
    <scope>NUCLEOTIDE SEQUENCE</scope>
</reference>
<accession>W1WGT0</accession>
<comment type="caution">
    <text evidence="1">The sequence shown here is derived from an EMBL/GenBank/DDBJ whole genome shotgun (WGS) entry which is preliminary data.</text>
</comment>
<feature type="non-terminal residue" evidence="1">
    <location>
        <position position="1"/>
    </location>
</feature>
<name>W1WGT0_9ZZZZ</name>